<protein>
    <submittedName>
        <fullName evidence="1">Uncharacterized protein</fullName>
    </submittedName>
</protein>
<reference evidence="1" key="1">
    <citation type="submission" date="2024-05" db="EMBL/GenBank/DDBJ databases">
        <authorList>
            <person name="Kim S."/>
            <person name="Heo J."/>
            <person name="Choi H."/>
            <person name="Choi Y."/>
            <person name="Kwon S.-W."/>
            <person name="Kim Y."/>
        </authorList>
    </citation>
    <scope>NUCLEOTIDE SEQUENCE</scope>
    <source>
        <strain evidence="1">KACC 23698</strain>
    </source>
</reference>
<dbReference type="RefSeq" id="WP_406857805.1">
    <property type="nucleotide sequence ID" value="NZ_CP157484.1"/>
</dbReference>
<sequence>MWSADQMRVSPASVVTSTRPLPISAETRQAASDKLEGFLAHTYESWGVDPETRRWWGRQDGGQTLWFRLIERE</sequence>
<dbReference type="EMBL" id="CP157484">
    <property type="protein sequence ID" value="XBO40948.1"/>
    <property type="molecule type" value="Genomic_DNA"/>
</dbReference>
<organism evidence="1">
    <name type="scientific">Alsobacter sp. KACC 23698</name>
    <dbReference type="NCBI Taxonomy" id="3149229"/>
    <lineage>
        <taxon>Bacteria</taxon>
        <taxon>Pseudomonadati</taxon>
        <taxon>Pseudomonadota</taxon>
        <taxon>Alphaproteobacteria</taxon>
        <taxon>Hyphomicrobiales</taxon>
        <taxon>Alsobacteraceae</taxon>
        <taxon>Alsobacter</taxon>
    </lineage>
</organism>
<evidence type="ECO:0000313" key="1">
    <source>
        <dbReference type="EMBL" id="XBO40948.1"/>
    </source>
</evidence>
<dbReference type="AlphaFoldDB" id="A0AAU7JKK7"/>
<name>A0AAU7JKK7_9HYPH</name>
<proteinExistence type="predicted"/>
<gene>
    <name evidence="1" type="ORF">ABEG18_09380</name>
</gene>
<accession>A0AAU7JKK7</accession>